<reference evidence="7" key="2">
    <citation type="submission" date="2025-09" db="UniProtKB">
        <authorList>
            <consortium name="Ensembl"/>
        </authorList>
    </citation>
    <scope>IDENTIFICATION</scope>
</reference>
<evidence type="ECO:0000256" key="5">
    <source>
        <dbReference type="ARBA" id="ARBA00023242"/>
    </source>
</evidence>
<dbReference type="GO" id="GO:0006915">
    <property type="term" value="P:apoptotic process"/>
    <property type="evidence" value="ECO:0007669"/>
    <property type="project" value="UniProtKB-KW"/>
</dbReference>
<dbReference type="Pfam" id="PF12796">
    <property type="entry name" value="Ank_2"/>
    <property type="match status" value="1"/>
</dbReference>
<dbReference type="GO" id="GO:0042981">
    <property type="term" value="P:regulation of apoptotic process"/>
    <property type="evidence" value="ECO:0007669"/>
    <property type="project" value="InterPro"/>
</dbReference>
<keyword evidence="3" id="KW-0677">Repeat</keyword>
<dbReference type="Ensembl" id="ENSSANT00000045383.1">
    <property type="protein sequence ID" value="ENSSANP00000042647.1"/>
    <property type="gene ID" value="ENSSANG00000021608.1"/>
</dbReference>
<keyword evidence="2" id="KW-0053">Apoptosis</keyword>
<dbReference type="InterPro" id="IPR036770">
    <property type="entry name" value="Ankyrin_rpt-contain_sf"/>
</dbReference>
<reference evidence="7" key="1">
    <citation type="submission" date="2025-08" db="UniProtKB">
        <authorList>
            <consortium name="Ensembl"/>
        </authorList>
    </citation>
    <scope>IDENTIFICATION</scope>
</reference>
<dbReference type="SUPFAM" id="SSF48403">
    <property type="entry name" value="Ankyrin repeat"/>
    <property type="match status" value="1"/>
</dbReference>
<keyword evidence="8" id="KW-1185">Reference proteome</keyword>
<dbReference type="PANTHER" id="PTHR24131">
    <property type="entry name" value="APOPTOSIS-STIMULATING OF P53 PROTEIN"/>
    <property type="match status" value="1"/>
</dbReference>
<comment type="subcellular location">
    <subcellularLocation>
        <location evidence="1">Nucleus</location>
    </subcellularLocation>
</comment>
<dbReference type="GO" id="GO:0005634">
    <property type="term" value="C:nucleus"/>
    <property type="evidence" value="ECO:0007669"/>
    <property type="project" value="UniProtKB-SubCell"/>
</dbReference>
<feature type="repeat" description="ANK" evidence="6">
    <location>
        <begin position="20"/>
        <end position="52"/>
    </location>
</feature>
<dbReference type="GO" id="GO:0002039">
    <property type="term" value="F:p53 binding"/>
    <property type="evidence" value="ECO:0007669"/>
    <property type="project" value="InterPro"/>
</dbReference>
<evidence type="ECO:0000313" key="8">
    <source>
        <dbReference type="Proteomes" id="UP000472260"/>
    </source>
</evidence>
<name>A0A671NHC6_9TELE</name>
<dbReference type="InterPro" id="IPR002110">
    <property type="entry name" value="Ankyrin_rpt"/>
</dbReference>
<evidence type="ECO:0000313" key="7">
    <source>
        <dbReference type="Ensembl" id="ENSSANP00000042647.1"/>
    </source>
</evidence>
<evidence type="ECO:0000256" key="1">
    <source>
        <dbReference type="ARBA" id="ARBA00004123"/>
    </source>
</evidence>
<dbReference type="AlphaFoldDB" id="A0A671NHC6"/>
<protein>
    <submittedName>
        <fullName evidence="7">Uncharacterized protein</fullName>
    </submittedName>
</protein>
<organism evidence="7 8">
    <name type="scientific">Sinocyclocheilus anshuiensis</name>
    <dbReference type="NCBI Taxonomy" id="1608454"/>
    <lineage>
        <taxon>Eukaryota</taxon>
        <taxon>Metazoa</taxon>
        <taxon>Chordata</taxon>
        <taxon>Craniata</taxon>
        <taxon>Vertebrata</taxon>
        <taxon>Euteleostomi</taxon>
        <taxon>Actinopterygii</taxon>
        <taxon>Neopterygii</taxon>
        <taxon>Teleostei</taxon>
        <taxon>Ostariophysi</taxon>
        <taxon>Cypriniformes</taxon>
        <taxon>Cyprinidae</taxon>
        <taxon>Cyprininae</taxon>
        <taxon>Sinocyclocheilus</taxon>
    </lineage>
</organism>
<dbReference type="InterPro" id="IPR047163">
    <property type="entry name" value="ASPP1/2"/>
</dbReference>
<sequence>SAAGFLTGGRVENPSTPNDEGITPLHNAVCAGHHHIVKFLLDFGVNVNAADSDGWTPLHCAASCNSVHLCKLLVESGAAIFATTISDVETAADKCEEMEEGYIQCSQFLYGKSAFLFLCGAQNNYLSSHTIHFENSNESYGKVKAIFRIRSK</sequence>
<dbReference type="PROSITE" id="PS50297">
    <property type="entry name" value="ANK_REP_REGION"/>
    <property type="match status" value="2"/>
</dbReference>
<dbReference type="Proteomes" id="UP000472260">
    <property type="component" value="Unassembled WGS sequence"/>
</dbReference>
<accession>A0A671NHC6</accession>
<evidence type="ECO:0000256" key="4">
    <source>
        <dbReference type="ARBA" id="ARBA00023043"/>
    </source>
</evidence>
<keyword evidence="5" id="KW-0539">Nucleus</keyword>
<keyword evidence="4 6" id="KW-0040">ANK repeat</keyword>
<proteinExistence type="predicted"/>
<dbReference type="Gene3D" id="1.25.40.20">
    <property type="entry name" value="Ankyrin repeat-containing domain"/>
    <property type="match status" value="1"/>
</dbReference>
<evidence type="ECO:0000256" key="6">
    <source>
        <dbReference type="PROSITE-ProRule" id="PRU00023"/>
    </source>
</evidence>
<feature type="repeat" description="ANK" evidence="6">
    <location>
        <begin position="53"/>
        <end position="85"/>
    </location>
</feature>
<dbReference type="PROSITE" id="PS50088">
    <property type="entry name" value="ANK_REPEAT"/>
    <property type="match status" value="2"/>
</dbReference>
<evidence type="ECO:0000256" key="3">
    <source>
        <dbReference type="ARBA" id="ARBA00022737"/>
    </source>
</evidence>
<dbReference type="SMART" id="SM00248">
    <property type="entry name" value="ANK"/>
    <property type="match status" value="2"/>
</dbReference>
<evidence type="ECO:0000256" key="2">
    <source>
        <dbReference type="ARBA" id="ARBA00022703"/>
    </source>
</evidence>
<dbReference type="PANTHER" id="PTHR24131:SF5">
    <property type="entry name" value="APOPTOSIS-STIMULATING OF P53 PROTEIN 1"/>
    <property type="match status" value="1"/>
</dbReference>